<gene>
    <name evidence="2" type="ORF">Tci_255670</name>
</gene>
<feature type="compositionally biased region" description="Basic and acidic residues" evidence="1">
    <location>
        <begin position="398"/>
        <end position="422"/>
    </location>
</feature>
<name>A0A699H031_TANCI</name>
<comment type="caution">
    <text evidence="2">The sequence shown here is derived from an EMBL/GenBank/DDBJ whole genome shotgun (WGS) entry which is preliminary data.</text>
</comment>
<organism evidence="2">
    <name type="scientific">Tanacetum cinerariifolium</name>
    <name type="common">Dalmatian daisy</name>
    <name type="synonym">Chrysanthemum cinerariifolium</name>
    <dbReference type="NCBI Taxonomy" id="118510"/>
    <lineage>
        <taxon>Eukaryota</taxon>
        <taxon>Viridiplantae</taxon>
        <taxon>Streptophyta</taxon>
        <taxon>Embryophyta</taxon>
        <taxon>Tracheophyta</taxon>
        <taxon>Spermatophyta</taxon>
        <taxon>Magnoliopsida</taxon>
        <taxon>eudicotyledons</taxon>
        <taxon>Gunneridae</taxon>
        <taxon>Pentapetalae</taxon>
        <taxon>asterids</taxon>
        <taxon>campanulids</taxon>
        <taxon>Asterales</taxon>
        <taxon>Asteraceae</taxon>
        <taxon>Asteroideae</taxon>
        <taxon>Anthemideae</taxon>
        <taxon>Anthemidinae</taxon>
        <taxon>Tanacetum</taxon>
    </lineage>
</organism>
<evidence type="ECO:0000313" key="2">
    <source>
        <dbReference type="EMBL" id="GEW83694.1"/>
    </source>
</evidence>
<proteinExistence type="predicted"/>
<feature type="region of interest" description="Disordered" evidence="1">
    <location>
        <begin position="382"/>
        <end position="446"/>
    </location>
</feature>
<feature type="compositionally biased region" description="Basic and acidic residues" evidence="1">
    <location>
        <begin position="436"/>
        <end position="446"/>
    </location>
</feature>
<dbReference type="EMBL" id="BKCJ010076277">
    <property type="protein sequence ID" value="GEW83694.1"/>
    <property type="molecule type" value="Genomic_DNA"/>
</dbReference>
<protein>
    <submittedName>
        <fullName evidence="2">Uncharacterized protein</fullName>
    </submittedName>
</protein>
<reference evidence="2" key="1">
    <citation type="journal article" date="2019" name="Sci. Rep.">
        <title>Draft genome of Tanacetum cinerariifolium, the natural source of mosquito coil.</title>
        <authorList>
            <person name="Yamashiro T."/>
            <person name="Shiraishi A."/>
            <person name="Satake H."/>
            <person name="Nakayama K."/>
        </authorList>
    </citation>
    <scope>NUCLEOTIDE SEQUENCE</scope>
</reference>
<dbReference type="AlphaFoldDB" id="A0A699H031"/>
<feature type="non-terminal residue" evidence="2">
    <location>
        <position position="446"/>
    </location>
</feature>
<evidence type="ECO:0000256" key="1">
    <source>
        <dbReference type="SAM" id="MobiDB-lite"/>
    </source>
</evidence>
<accession>A0A699H031</accession>
<sequence length="446" mass="51333">MLIIQSYYEKEFTTLYHSTSLIPYPRFTKIIIGHYITNFPEISRCARDKYHNLKDDDIMKNIFNSGRYKNIVGIKIPARMISEEMKHMKHYRMYAEVFGIDVPLTQSQLTDSTQGTYRIPSAYGLPNPKMDAAESTPVPTVDKADEMILQDTLQNVIDDSSIPRNDEHNILGTRLEPISDKDSPEVEFTNVVIPVNVYVEEEEITDEVYELKRREKGKIVEESRNRPFPSPIRSLRIHTDLVSSDTEKLQELMVTDTKSTPSSSSPNTKLSTTNRLLSIFKAKPACFKCYKSFFQELQGRYGYLFEHLRARKNVKEQVQKKVPEQVRDQFPVYVAEGLILEIQKNKEEMEKMIAKAILQERRNIQVEISLQIQKAIANDIPSQVDASTTCRTSVVRPRRQDDPPDDAHPKDEKSAKWQKTSEYEAYVFGESSSGQDNEKEQGPSTS</sequence>
<feature type="compositionally biased region" description="Polar residues" evidence="1">
    <location>
        <begin position="382"/>
        <end position="392"/>
    </location>
</feature>